<comment type="caution">
    <text evidence="1">The sequence shown here is derived from an EMBL/GenBank/DDBJ whole genome shotgun (WGS) entry which is preliminary data.</text>
</comment>
<evidence type="ECO:0000313" key="2">
    <source>
        <dbReference type="Proteomes" id="UP000887013"/>
    </source>
</evidence>
<dbReference type="Proteomes" id="UP000887013">
    <property type="component" value="Unassembled WGS sequence"/>
</dbReference>
<keyword evidence="2" id="KW-1185">Reference proteome</keyword>
<dbReference type="AlphaFoldDB" id="A0A8X6IJ81"/>
<name>A0A8X6IJ81_NEPPI</name>
<organism evidence="1 2">
    <name type="scientific">Nephila pilipes</name>
    <name type="common">Giant wood spider</name>
    <name type="synonym">Nephila maculata</name>
    <dbReference type="NCBI Taxonomy" id="299642"/>
    <lineage>
        <taxon>Eukaryota</taxon>
        <taxon>Metazoa</taxon>
        <taxon>Ecdysozoa</taxon>
        <taxon>Arthropoda</taxon>
        <taxon>Chelicerata</taxon>
        <taxon>Arachnida</taxon>
        <taxon>Araneae</taxon>
        <taxon>Araneomorphae</taxon>
        <taxon>Entelegynae</taxon>
        <taxon>Araneoidea</taxon>
        <taxon>Nephilidae</taxon>
        <taxon>Nephila</taxon>
    </lineage>
</organism>
<proteinExistence type="predicted"/>
<protein>
    <submittedName>
        <fullName evidence="1">Uncharacterized protein</fullName>
    </submittedName>
</protein>
<gene>
    <name evidence="1" type="ORF">NPIL_381641</name>
</gene>
<evidence type="ECO:0000313" key="1">
    <source>
        <dbReference type="EMBL" id="GFS48101.1"/>
    </source>
</evidence>
<sequence length="88" mass="10333">GDVPLQTPAVFLSFDKQLKTFYSVTVFREEENKRRLMTKRNQSLKVGYESKMERNTISRSVDDTEDIVKHLEVYFHSYGSRAQSIKKV</sequence>
<reference evidence="1" key="1">
    <citation type="submission" date="2020-08" db="EMBL/GenBank/DDBJ databases">
        <title>Multicomponent nature underlies the extraordinary mechanical properties of spider dragline silk.</title>
        <authorList>
            <person name="Kono N."/>
            <person name="Nakamura H."/>
            <person name="Mori M."/>
            <person name="Yoshida Y."/>
            <person name="Ohtoshi R."/>
            <person name="Malay A.D."/>
            <person name="Moran D.A.P."/>
            <person name="Tomita M."/>
            <person name="Numata K."/>
            <person name="Arakawa K."/>
        </authorList>
    </citation>
    <scope>NUCLEOTIDE SEQUENCE</scope>
</reference>
<dbReference type="EMBL" id="BMAW01045101">
    <property type="protein sequence ID" value="GFS48101.1"/>
    <property type="molecule type" value="Genomic_DNA"/>
</dbReference>
<accession>A0A8X6IJ81</accession>
<feature type="non-terminal residue" evidence="1">
    <location>
        <position position="1"/>
    </location>
</feature>